<dbReference type="InterPro" id="IPR043502">
    <property type="entry name" value="DNA/RNA_pol_sf"/>
</dbReference>
<proteinExistence type="predicted"/>
<dbReference type="InterPro" id="IPR000477">
    <property type="entry name" value="RT_dom"/>
</dbReference>
<dbReference type="InterPro" id="IPR012337">
    <property type="entry name" value="RNaseH-like_sf"/>
</dbReference>
<organism evidence="5 6">
    <name type="scientific">Rubroshorea leprosula</name>
    <dbReference type="NCBI Taxonomy" id="152421"/>
    <lineage>
        <taxon>Eukaryota</taxon>
        <taxon>Viridiplantae</taxon>
        <taxon>Streptophyta</taxon>
        <taxon>Embryophyta</taxon>
        <taxon>Tracheophyta</taxon>
        <taxon>Spermatophyta</taxon>
        <taxon>Magnoliopsida</taxon>
        <taxon>eudicotyledons</taxon>
        <taxon>Gunneridae</taxon>
        <taxon>Pentapetalae</taxon>
        <taxon>rosids</taxon>
        <taxon>malvids</taxon>
        <taxon>Malvales</taxon>
        <taxon>Dipterocarpaceae</taxon>
        <taxon>Rubroshorea</taxon>
    </lineage>
</organism>
<feature type="domain" description="RNase H type-1" evidence="3">
    <location>
        <begin position="640"/>
        <end position="761"/>
    </location>
</feature>
<dbReference type="InterPro" id="IPR036397">
    <property type="entry name" value="RNaseH_sf"/>
</dbReference>
<protein>
    <recommendedName>
        <fullName evidence="7">Reverse transcriptase domain-containing protein</fullName>
    </recommendedName>
</protein>
<comment type="caution">
    <text evidence="5">The sequence shown here is derived from an EMBL/GenBank/DDBJ whole genome shotgun (WGS) entry which is preliminary data.</text>
</comment>
<dbReference type="InterPro" id="IPR026960">
    <property type="entry name" value="RVT-Znf"/>
</dbReference>
<dbReference type="Pfam" id="PF13456">
    <property type="entry name" value="RVT_3"/>
    <property type="match status" value="1"/>
</dbReference>
<accession>A0AAV5MMP8</accession>
<dbReference type="InterPro" id="IPR002156">
    <property type="entry name" value="RNaseH_domain"/>
</dbReference>
<gene>
    <name evidence="5" type="ORF">SLEP1_g57512</name>
</gene>
<dbReference type="CDD" id="cd06222">
    <property type="entry name" value="RNase_H_like"/>
    <property type="match status" value="1"/>
</dbReference>
<evidence type="ECO:0008006" key="7">
    <source>
        <dbReference type="Google" id="ProtNLM"/>
    </source>
</evidence>
<dbReference type="GO" id="GO:0004523">
    <property type="term" value="F:RNA-DNA hybrid ribonuclease activity"/>
    <property type="evidence" value="ECO:0007669"/>
    <property type="project" value="InterPro"/>
</dbReference>
<dbReference type="Gene3D" id="3.30.420.10">
    <property type="entry name" value="Ribonuclease H-like superfamily/Ribonuclease H"/>
    <property type="match status" value="1"/>
</dbReference>
<name>A0AAV5MMP8_9ROSI</name>
<dbReference type="EMBL" id="BPVZ01000399">
    <property type="protein sequence ID" value="GKV50824.1"/>
    <property type="molecule type" value="Genomic_DNA"/>
</dbReference>
<dbReference type="Pfam" id="PF00078">
    <property type="entry name" value="RVT_1"/>
    <property type="match status" value="1"/>
</dbReference>
<dbReference type="AlphaFoldDB" id="A0AAV5MMP8"/>
<dbReference type="GO" id="GO:0003676">
    <property type="term" value="F:nucleic acid binding"/>
    <property type="evidence" value="ECO:0007669"/>
    <property type="project" value="InterPro"/>
</dbReference>
<dbReference type="Proteomes" id="UP001054252">
    <property type="component" value="Unassembled WGS sequence"/>
</dbReference>
<sequence length="794" mass="90585">MNHDLCCSISDDEIRSTVFQLGAFKAPGVDGFSGCFYQQHWDMVGPDVCKAVRHFFDHGFMLREMNKTRIVLVPKIQNPEFAFIPGRAIQDNILIAHEAFHGLQLKKSGKHNVLALKLDIRKAYDSVDWHCLESILKAHGFCEKWTQMVMQCVSTVSYTVGINGNQTPFFAPQRGLRQGDPLSPYLYLFIADILSRLLLTATAEKKISSYKIRRKSPTISHLLFANDSLVFYRATAQENINRLIRDFWWGQQQDEKKVCWVGWDRLTQSKHDGGMGFKDLHCFNIAMLARQAWRILQNPNALWVRVLKSLYFPNSSFFDARKGSHPSWAWSSILHGRNLVQLGARWNVGNGQDILIYHDKWVPTLPGFKVTSLPTNNSIFSYVCDLFDDHGDWAAPKLNQLFSSEECREILKIPTGSCCDSFIWHYDRYGRFSVKSAYLLAIHTSQETHLNHVNPTLSSAEWKHLWKLKVPPKIRVFLWRVILNSLPSMDNLVKRGIVQEALCPFCHLTDETIMHLLFYCPHVEPIWFGSALGLDPRQLGVDCFVGWWRFIKNVSKQMHFSSLIDYCAVVCWHIWKARNERYFGHIDVSPLQVLSRISHMIQELSPNHQDLLAPPTRTQPPKQQLKSSWSKPPNGIIKINTDASFSPNSGVAALAMVGRNSNGEICYGKTWSGMALTPLMAEADALLKAVHFAEDNGIQDAIFESDNQVLISSIQQPFQPLPWEARSLIIRIRQSNVRNPGFSFSFVPRTGNQVADWVARSSLHGQCPSYWAHCPPNILLHLLSKVYVGLAVKE</sequence>
<reference evidence="5 6" key="1">
    <citation type="journal article" date="2021" name="Commun. Biol.">
        <title>The genome of Shorea leprosula (Dipterocarpaceae) highlights the ecological relevance of drought in aseasonal tropical rainforests.</title>
        <authorList>
            <person name="Ng K.K.S."/>
            <person name="Kobayashi M.J."/>
            <person name="Fawcett J.A."/>
            <person name="Hatakeyama M."/>
            <person name="Paape T."/>
            <person name="Ng C.H."/>
            <person name="Ang C.C."/>
            <person name="Tnah L.H."/>
            <person name="Lee C.T."/>
            <person name="Nishiyama T."/>
            <person name="Sese J."/>
            <person name="O'Brien M.J."/>
            <person name="Copetti D."/>
            <person name="Mohd Noor M.I."/>
            <person name="Ong R.C."/>
            <person name="Putra M."/>
            <person name="Sireger I.Z."/>
            <person name="Indrioko S."/>
            <person name="Kosugi Y."/>
            <person name="Izuno A."/>
            <person name="Isagi Y."/>
            <person name="Lee S.L."/>
            <person name="Shimizu K.K."/>
        </authorList>
    </citation>
    <scope>NUCLEOTIDE SEQUENCE [LARGE SCALE GENOMIC DNA]</scope>
    <source>
        <strain evidence="5">214</strain>
    </source>
</reference>
<dbReference type="SUPFAM" id="SSF56672">
    <property type="entry name" value="DNA/RNA polymerases"/>
    <property type="match status" value="1"/>
</dbReference>
<dbReference type="PANTHER" id="PTHR47074:SF11">
    <property type="entry name" value="REVERSE TRANSCRIPTASE-LIKE PROTEIN"/>
    <property type="match status" value="1"/>
</dbReference>
<evidence type="ECO:0000256" key="1">
    <source>
        <dbReference type="SAM" id="MobiDB-lite"/>
    </source>
</evidence>
<evidence type="ECO:0000313" key="5">
    <source>
        <dbReference type="EMBL" id="GKV50824.1"/>
    </source>
</evidence>
<dbReference type="PANTHER" id="PTHR47074">
    <property type="entry name" value="BNAC02G40300D PROTEIN"/>
    <property type="match status" value="1"/>
</dbReference>
<evidence type="ECO:0000259" key="3">
    <source>
        <dbReference type="Pfam" id="PF13456"/>
    </source>
</evidence>
<dbReference type="InterPro" id="IPR044730">
    <property type="entry name" value="RNase_H-like_dom_plant"/>
</dbReference>
<feature type="domain" description="Reverse transcriptase zinc-binding" evidence="4">
    <location>
        <begin position="432"/>
        <end position="527"/>
    </location>
</feature>
<dbReference type="SUPFAM" id="SSF53098">
    <property type="entry name" value="Ribonuclease H-like"/>
    <property type="match status" value="1"/>
</dbReference>
<evidence type="ECO:0000259" key="4">
    <source>
        <dbReference type="Pfam" id="PF13966"/>
    </source>
</evidence>
<evidence type="ECO:0000259" key="2">
    <source>
        <dbReference type="Pfam" id="PF00078"/>
    </source>
</evidence>
<evidence type="ECO:0000313" key="6">
    <source>
        <dbReference type="Proteomes" id="UP001054252"/>
    </source>
</evidence>
<feature type="compositionally biased region" description="Polar residues" evidence="1">
    <location>
        <begin position="619"/>
        <end position="631"/>
    </location>
</feature>
<feature type="domain" description="Reverse transcriptase" evidence="2">
    <location>
        <begin position="63"/>
        <end position="236"/>
    </location>
</feature>
<feature type="region of interest" description="Disordered" evidence="1">
    <location>
        <begin position="609"/>
        <end position="631"/>
    </location>
</feature>
<dbReference type="Pfam" id="PF13966">
    <property type="entry name" value="zf-RVT"/>
    <property type="match status" value="1"/>
</dbReference>
<dbReference type="InterPro" id="IPR052929">
    <property type="entry name" value="RNase_H-like_EbsB-rel"/>
</dbReference>
<keyword evidence="6" id="KW-1185">Reference proteome</keyword>